<dbReference type="EMBL" id="LT575491">
    <property type="protein sequence ID" value="SAY46425.1"/>
    <property type="molecule type" value="Genomic_DNA"/>
</dbReference>
<reference evidence="2" key="1">
    <citation type="submission" date="2016-05" db="EMBL/GenBank/DDBJ databases">
        <authorList>
            <person name="Lavstsen T."/>
            <person name="Jespersen J.S."/>
        </authorList>
    </citation>
    <scope>NUCLEOTIDE SEQUENCE</scope>
    <source>
        <strain evidence="2">PWN146_assembly</strain>
    </source>
</reference>
<evidence type="ECO:0000313" key="1">
    <source>
        <dbReference type="EMBL" id="SAY46425.1"/>
    </source>
</evidence>
<organism evidence="2">
    <name type="scientific">Serratia marcescens</name>
    <dbReference type="NCBI Taxonomy" id="615"/>
    <lineage>
        <taxon>Bacteria</taxon>
        <taxon>Pseudomonadati</taxon>
        <taxon>Pseudomonadota</taxon>
        <taxon>Gammaproteobacteria</taxon>
        <taxon>Enterobacterales</taxon>
        <taxon>Yersiniaceae</taxon>
        <taxon>Serratia</taxon>
    </lineage>
</organism>
<gene>
    <name evidence="1" type="ORF">PWN146_05194</name>
    <name evidence="2" type="ORF">PWN146_05250</name>
</gene>
<evidence type="ECO:0000313" key="2">
    <source>
        <dbReference type="EMBL" id="SAY46481.1"/>
    </source>
</evidence>
<protein>
    <submittedName>
        <fullName evidence="2">Uncharacterized protein</fullName>
    </submittedName>
</protein>
<dbReference type="AlphaFoldDB" id="A0A1C3HN71"/>
<proteinExistence type="predicted"/>
<name>A0A1C3HN71_SERMA</name>
<accession>A0A1C3HN71</accession>
<sequence>MYQTEISTENRMAWDASTEAAYWQRREQQARSDVEEITLAAFMDAIAVMYPKDWEGDAHSETFKLAEMYCGDVAYIFAKVGDRYFKFRDVVTLPHSAILARINKEVLSRETQARK</sequence>
<dbReference type="RefSeq" id="WP_172691682.1">
    <property type="nucleotide sequence ID" value="NZ_JBPDWE010000013.1"/>
</dbReference>
<dbReference type="EMBL" id="LT575491">
    <property type="protein sequence ID" value="SAY46481.1"/>
    <property type="molecule type" value="Genomic_DNA"/>
</dbReference>